<proteinExistence type="predicted"/>
<name>A0A7C8ZW26_OPUST</name>
<sequence length="131" mass="14953">MPLITQWLCTMSYVFSVFSSHVIQLLWRGHIHYEFVHLFFCSATKVPIHCVDGLEGLKFVGVKIVGNLFNCQLVQHVHYSANLLLIIHKIYCIIFSFEHQQAEFCVLFFWGFGGEGLGDKVFASSLLIAIV</sequence>
<protein>
    <submittedName>
        <fullName evidence="1">Uncharacterized protein</fullName>
    </submittedName>
</protein>
<dbReference type="AlphaFoldDB" id="A0A7C8ZW26"/>
<accession>A0A7C8ZW26</accession>
<organism evidence="1">
    <name type="scientific">Opuntia streptacantha</name>
    <name type="common">Prickly pear cactus</name>
    <name type="synonym">Opuntia cardona</name>
    <dbReference type="NCBI Taxonomy" id="393608"/>
    <lineage>
        <taxon>Eukaryota</taxon>
        <taxon>Viridiplantae</taxon>
        <taxon>Streptophyta</taxon>
        <taxon>Embryophyta</taxon>
        <taxon>Tracheophyta</taxon>
        <taxon>Spermatophyta</taxon>
        <taxon>Magnoliopsida</taxon>
        <taxon>eudicotyledons</taxon>
        <taxon>Gunneridae</taxon>
        <taxon>Pentapetalae</taxon>
        <taxon>Caryophyllales</taxon>
        <taxon>Cactineae</taxon>
        <taxon>Cactaceae</taxon>
        <taxon>Opuntioideae</taxon>
        <taxon>Opuntia</taxon>
    </lineage>
</organism>
<reference evidence="1" key="1">
    <citation type="journal article" date="2013" name="J. Plant Res.">
        <title>Effect of fungi and light on seed germination of three Opuntia species from semiarid lands of central Mexico.</title>
        <authorList>
            <person name="Delgado-Sanchez P."/>
            <person name="Jimenez-Bremont J.F."/>
            <person name="Guerrero-Gonzalez Mde L."/>
            <person name="Flores J."/>
        </authorList>
    </citation>
    <scope>NUCLEOTIDE SEQUENCE</scope>
    <source>
        <tissue evidence="1">Cladode</tissue>
    </source>
</reference>
<dbReference type="EMBL" id="GISG01172634">
    <property type="protein sequence ID" value="MBA4652010.1"/>
    <property type="molecule type" value="Transcribed_RNA"/>
</dbReference>
<evidence type="ECO:0000313" key="1">
    <source>
        <dbReference type="EMBL" id="MBA4652010.1"/>
    </source>
</evidence>
<reference evidence="1" key="2">
    <citation type="submission" date="2020-07" db="EMBL/GenBank/DDBJ databases">
        <authorList>
            <person name="Vera ALvarez R."/>
            <person name="Arias-Moreno D.M."/>
            <person name="Jimenez-Jacinto V."/>
            <person name="Jimenez-Bremont J.F."/>
            <person name="Swaminathan K."/>
            <person name="Moose S.P."/>
            <person name="Guerrero-Gonzalez M.L."/>
            <person name="Marino-Ramirez L."/>
            <person name="Landsman D."/>
            <person name="Rodriguez-Kessler M."/>
            <person name="Delgado-Sanchez P."/>
        </authorList>
    </citation>
    <scope>NUCLEOTIDE SEQUENCE</scope>
    <source>
        <tissue evidence="1">Cladode</tissue>
    </source>
</reference>